<feature type="compositionally biased region" description="Acidic residues" evidence="1">
    <location>
        <begin position="133"/>
        <end position="151"/>
    </location>
</feature>
<proteinExistence type="predicted"/>
<evidence type="ECO:0000313" key="3">
    <source>
        <dbReference type="Proteomes" id="UP001144191"/>
    </source>
</evidence>
<comment type="caution">
    <text evidence="2">The sequence shown here is derived from an EMBL/GenBank/DDBJ whole genome shotgun (WGS) entry which is preliminary data.</text>
</comment>
<evidence type="ECO:0000256" key="1">
    <source>
        <dbReference type="SAM" id="MobiDB-lite"/>
    </source>
</evidence>
<dbReference type="Proteomes" id="UP001144191">
    <property type="component" value="Unassembled WGS sequence"/>
</dbReference>
<feature type="region of interest" description="Disordered" evidence="1">
    <location>
        <begin position="132"/>
        <end position="151"/>
    </location>
</feature>
<name>A0A9W6EGM2_ASPNG</name>
<reference evidence="2" key="1">
    <citation type="submission" date="2022-07" db="EMBL/GenBank/DDBJ databases">
        <title>Taxonomy of Aspergillus series Nigri: significant species reduction supported by multi-species coalescent approaches.</title>
        <authorList>
            <person name="Bian C."/>
            <person name="Kusuya Y."/>
            <person name="Sklenar F."/>
            <person name="D'hooge E."/>
            <person name="Yaguchi T."/>
            <person name="Takahashi H."/>
            <person name="Hubka V."/>
        </authorList>
    </citation>
    <scope>NUCLEOTIDE SEQUENCE</scope>
    <source>
        <strain evidence="2">IFM 63604</strain>
    </source>
</reference>
<accession>A0A9W6EGM2</accession>
<sequence length="151" mass="17687">MDRQTHGWVTGHPYLALLEAKKAFKQIRFDDRTEQRKPVVSNETLARYLGEALVSWKAARHFMNKEFGSHYNEYIDAAKEPSQRMLVDDRDKDTFVYMSSTQWFNLESPVGRRSALCHILALVSWHHERDAMDSDDSFDSEDDRDLMDENA</sequence>
<dbReference type="AlphaFoldDB" id="A0A9W6EGM2"/>
<protein>
    <submittedName>
        <fullName evidence="2">Uncharacterized protein</fullName>
    </submittedName>
</protein>
<organism evidence="2 3">
    <name type="scientific">Aspergillus niger</name>
    <dbReference type="NCBI Taxonomy" id="5061"/>
    <lineage>
        <taxon>Eukaryota</taxon>
        <taxon>Fungi</taxon>
        <taxon>Dikarya</taxon>
        <taxon>Ascomycota</taxon>
        <taxon>Pezizomycotina</taxon>
        <taxon>Eurotiomycetes</taxon>
        <taxon>Eurotiomycetidae</taxon>
        <taxon>Eurotiales</taxon>
        <taxon>Aspergillaceae</taxon>
        <taxon>Aspergillus</taxon>
        <taxon>Aspergillus subgen. Circumdati</taxon>
    </lineage>
</organism>
<evidence type="ECO:0000313" key="2">
    <source>
        <dbReference type="EMBL" id="GLA55781.1"/>
    </source>
</evidence>
<dbReference type="EMBL" id="BRPB01000159">
    <property type="protein sequence ID" value="GLA55781.1"/>
    <property type="molecule type" value="Genomic_DNA"/>
</dbReference>
<gene>
    <name evidence="2" type="ORF">AnigIFM63604_002730</name>
</gene>